<gene>
    <name evidence="1" type="ORF">E2C01_056856</name>
</gene>
<organism evidence="1 2">
    <name type="scientific">Portunus trituberculatus</name>
    <name type="common">Swimming crab</name>
    <name type="synonym">Neptunus trituberculatus</name>
    <dbReference type="NCBI Taxonomy" id="210409"/>
    <lineage>
        <taxon>Eukaryota</taxon>
        <taxon>Metazoa</taxon>
        <taxon>Ecdysozoa</taxon>
        <taxon>Arthropoda</taxon>
        <taxon>Crustacea</taxon>
        <taxon>Multicrustacea</taxon>
        <taxon>Malacostraca</taxon>
        <taxon>Eumalacostraca</taxon>
        <taxon>Eucarida</taxon>
        <taxon>Decapoda</taxon>
        <taxon>Pleocyemata</taxon>
        <taxon>Brachyura</taxon>
        <taxon>Eubrachyura</taxon>
        <taxon>Portunoidea</taxon>
        <taxon>Portunidae</taxon>
        <taxon>Portuninae</taxon>
        <taxon>Portunus</taxon>
    </lineage>
</organism>
<dbReference type="AlphaFoldDB" id="A0A5B7GYU0"/>
<evidence type="ECO:0000313" key="2">
    <source>
        <dbReference type="Proteomes" id="UP000324222"/>
    </source>
</evidence>
<evidence type="ECO:0000313" key="1">
    <source>
        <dbReference type="EMBL" id="MPC62766.1"/>
    </source>
</evidence>
<name>A0A5B7GYU0_PORTR</name>
<proteinExistence type="predicted"/>
<reference evidence="1 2" key="1">
    <citation type="submission" date="2019-05" db="EMBL/GenBank/DDBJ databases">
        <title>Another draft genome of Portunus trituberculatus and its Hox gene families provides insights of decapod evolution.</title>
        <authorList>
            <person name="Jeong J.-H."/>
            <person name="Song I."/>
            <person name="Kim S."/>
            <person name="Choi T."/>
            <person name="Kim D."/>
            <person name="Ryu S."/>
            <person name="Kim W."/>
        </authorList>
    </citation>
    <scope>NUCLEOTIDE SEQUENCE [LARGE SCALE GENOMIC DNA]</scope>
    <source>
        <tissue evidence="1">Muscle</tissue>
    </source>
</reference>
<keyword evidence="2" id="KW-1185">Reference proteome</keyword>
<protein>
    <submittedName>
        <fullName evidence="1">Uncharacterized protein</fullName>
    </submittedName>
</protein>
<dbReference type="EMBL" id="VSRR010020042">
    <property type="protein sequence ID" value="MPC62766.1"/>
    <property type="molecule type" value="Genomic_DNA"/>
</dbReference>
<accession>A0A5B7GYU0</accession>
<dbReference type="Proteomes" id="UP000324222">
    <property type="component" value="Unassembled WGS sequence"/>
</dbReference>
<comment type="caution">
    <text evidence="1">The sequence shown here is derived from an EMBL/GenBank/DDBJ whole genome shotgun (WGS) entry which is preliminary data.</text>
</comment>
<sequence>MSGIPNSPSFSNSLLELLWLSSSPYTVGPVRPMCVLGECPQSLKTLGGLRLFVVFGDQKLGMDHREGKENKDVKINVGRWTLLIPYGGG</sequence>